<evidence type="ECO:0000256" key="2">
    <source>
        <dbReference type="SAM" id="MobiDB-lite"/>
    </source>
</evidence>
<evidence type="ECO:0000256" key="1">
    <source>
        <dbReference type="ARBA" id="ARBA00023172"/>
    </source>
</evidence>
<keyword evidence="1" id="KW-0233">DNA recombination</keyword>
<dbReference type="AlphaFoldDB" id="A0A4Q8AJJ5"/>
<proteinExistence type="predicted"/>
<keyword evidence="5" id="KW-1185">Reference proteome</keyword>
<dbReference type="GO" id="GO:0006310">
    <property type="term" value="P:DNA recombination"/>
    <property type="evidence" value="ECO:0007669"/>
    <property type="project" value="UniProtKB-KW"/>
</dbReference>
<name>A0A4Q8AJJ5_9MICO</name>
<dbReference type="InterPro" id="IPR050090">
    <property type="entry name" value="Tyrosine_recombinase_XerCD"/>
</dbReference>
<dbReference type="Gene3D" id="1.10.443.10">
    <property type="entry name" value="Intergrase catalytic core"/>
    <property type="match status" value="1"/>
</dbReference>
<evidence type="ECO:0000313" key="5">
    <source>
        <dbReference type="Proteomes" id="UP000291483"/>
    </source>
</evidence>
<sequence>MRAAGQPETTLYLRSYHMRRFASETGRAPFPMTVDFLAGYLGGHAKLGASSRNSMRSSLRAFYRWAHLTGRIDTDPSASLPKVKVQTGRPRPAPTKAVDEGKRAHDWRVRLMVNLAAHAGMRCGEIAKAHTDDVFPDLVGSSILVHGKGGKERTVPLRDELEHMLKQLEPGYIFPGRIDGHLSPGYVSKLISEALPTNVTGHMLRHWFATNAYRGSGGDIRAVQELLGHASVATTQIYTLVEDGATRRAVNF</sequence>
<dbReference type="SUPFAM" id="SSF56349">
    <property type="entry name" value="DNA breaking-rejoining enzymes"/>
    <property type="match status" value="1"/>
</dbReference>
<accession>A0A4Q8AJJ5</accession>
<dbReference type="InterPro" id="IPR013762">
    <property type="entry name" value="Integrase-like_cat_sf"/>
</dbReference>
<dbReference type="GO" id="GO:0015074">
    <property type="term" value="P:DNA integration"/>
    <property type="evidence" value="ECO:0007669"/>
    <property type="project" value="InterPro"/>
</dbReference>
<organism evidence="4 5">
    <name type="scientific">Microterricola gilva</name>
    <dbReference type="NCBI Taxonomy" id="393267"/>
    <lineage>
        <taxon>Bacteria</taxon>
        <taxon>Bacillati</taxon>
        <taxon>Actinomycetota</taxon>
        <taxon>Actinomycetes</taxon>
        <taxon>Micrococcales</taxon>
        <taxon>Microbacteriaceae</taxon>
        <taxon>Microterricola</taxon>
    </lineage>
</organism>
<dbReference type="EMBL" id="SHLC01000001">
    <property type="protein sequence ID" value="RZU64614.1"/>
    <property type="molecule type" value="Genomic_DNA"/>
</dbReference>
<gene>
    <name evidence="4" type="ORF">EV379_0917</name>
</gene>
<dbReference type="Pfam" id="PF00589">
    <property type="entry name" value="Phage_integrase"/>
    <property type="match status" value="1"/>
</dbReference>
<dbReference type="InterPro" id="IPR002104">
    <property type="entry name" value="Integrase_catalytic"/>
</dbReference>
<evidence type="ECO:0000313" key="4">
    <source>
        <dbReference type="EMBL" id="RZU64614.1"/>
    </source>
</evidence>
<feature type="region of interest" description="Disordered" evidence="2">
    <location>
        <begin position="77"/>
        <end position="101"/>
    </location>
</feature>
<dbReference type="Proteomes" id="UP000291483">
    <property type="component" value="Unassembled WGS sequence"/>
</dbReference>
<feature type="domain" description="Tyr recombinase" evidence="3">
    <location>
        <begin position="81"/>
        <end position="252"/>
    </location>
</feature>
<dbReference type="PANTHER" id="PTHR30349">
    <property type="entry name" value="PHAGE INTEGRASE-RELATED"/>
    <property type="match status" value="1"/>
</dbReference>
<dbReference type="InterPro" id="IPR011010">
    <property type="entry name" value="DNA_brk_join_enz"/>
</dbReference>
<dbReference type="GO" id="GO:0003677">
    <property type="term" value="F:DNA binding"/>
    <property type="evidence" value="ECO:0007669"/>
    <property type="project" value="InterPro"/>
</dbReference>
<protein>
    <submittedName>
        <fullName evidence="4">Site-specific recombinase XerD</fullName>
    </submittedName>
</protein>
<evidence type="ECO:0000259" key="3">
    <source>
        <dbReference type="PROSITE" id="PS51898"/>
    </source>
</evidence>
<dbReference type="PANTHER" id="PTHR30349:SF64">
    <property type="entry name" value="PROPHAGE INTEGRASE INTD-RELATED"/>
    <property type="match status" value="1"/>
</dbReference>
<dbReference type="PROSITE" id="PS51898">
    <property type="entry name" value="TYR_RECOMBINASE"/>
    <property type="match status" value="1"/>
</dbReference>
<reference evidence="4 5" key="1">
    <citation type="submission" date="2019-02" db="EMBL/GenBank/DDBJ databases">
        <title>Sequencing the genomes of 1000 actinobacteria strains.</title>
        <authorList>
            <person name="Klenk H.-P."/>
        </authorList>
    </citation>
    <scope>NUCLEOTIDE SEQUENCE [LARGE SCALE GENOMIC DNA]</scope>
    <source>
        <strain evidence="4 5">DSM 18319</strain>
    </source>
</reference>
<comment type="caution">
    <text evidence="4">The sequence shown here is derived from an EMBL/GenBank/DDBJ whole genome shotgun (WGS) entry which is preliminary data.</text>
</comment>